<name>A0A060A071_ACICK</name>
<dbReference type="InterPro" id="IPR036025">
    <property type="entry name" value="RtcB-like_sf"/>
</dbReference>
<gene>
    <name evidence="1" type="ORF">Acaty_c1787</name>
</gene>
<dbReference type="SUPFAM" id="SSF103365">
    <property type="entry name" value="Hypothetical protein PH1602"/>
    <property type="match status" value="1"/>
</dbReference>
<dbReference type="HOGENOM" id="CLU_3211107_0_0_6"/>
<protein>
    <submittedName>
        <fullName evidence="1">Uncharacterized protein</fullName>
    </submittedName>
</protein>
<reference evidence="1 2" key="1">
    <citation type="journal article" date="2009" name="J. Bacteriol.">
        <title>Draft genome sequence of the extremely acidophilic bacterium Acidithiobacillus caldus ATCC 51756 reveals metabolic versatility in the genus Acidithiobacillus.</title>
        <authorList>
            <person name="Valdes J."/>
            <person name="Quatrini R."/>
            <person name="Hallberg K."/>
            <person name="Dopson M."/>
            <person name="Valenzuela P.D."/>
            <person name="Holmes D.S."/>
        </authorList>
    </citation>
    <scope>NUCLEOTIDE SEQUENCE [LARGE SCALE GENOMIC DNA]</scope>
    <source>
        <strain evidence="2">ATCC 51756 / DSM 8584 / KU</strain>
    </source>
</reference>
<accession>A0A060A071</accession>
<dbReference type="Gene3D" id="3.90.1860.10">
    <property type="entry name" value="tRNA-splicing ligase RtcB"/>
    <property type="match status" value="1"/>
</dbReference>
<dbReference type="AlphaFoldDB" id="A0A060A071"/>
<dbReference type="EMBL" id="CP005986">
    <property type="protein sequence ID" value="AIA55646.1"/>
    <property type="molecule type" value="Genomic_DNA"/>
</dbReference>
<sequence length="44" mass="4546">MSEDRVAAVGVDIGCGMCAVQTSLSAEDLPDVVHTLKQVLCVKG</sequence>
<organism evidence="1 2">
    <name type="scientific">Acidithiobacillus caldus (strain ATCC 51756 / DSM 8584 / KU)</name>
    <dbReference type="NCBI Taxonomy" id="637389"/>
    <lineage>
        <taxon>Bacteria</taxon>
        <taxon>Pseudomonadati</taxon>
        <taxon>Pseudomonadota</taxon>
        <taxon>Acidithiobacillia</taxon>
        <taxon>Acidithiobacillales</taxon>
        <taxon>Acidithiobacillaceae</taxon>
        <taxon>Acidithiobacillus</taxon>
    </lineage>
</organism>
<evidence type="ECO:0000313" key="1">
    <source>
        <dbReference type="EMBL" id="AIA55646.1"/>
    </source>
</evidence>
<evidence type="ECO:0000313" key="2">
    <source>
        <dbReference type="Proteomes" id="UP000005522"/>
    </source>
</evidence>
<dbReference type="GO" id="GO:0006396">
    <property type="term" value="P:RNA processing"/>
    <property type="evidence" value="ECO:0007669"/>
    <property type="project" value="InterPro"/>
</dbReference>
<dbReference type="KEGG" id="acz:Acaty_c1787"/>
<dbReference type="Proteomes" id="UP000005522">
    <property type="component" value="Chromosome"/>
</dbReference>
<proteinExistence type="predicted"/>